<gene>
    <name evidence="2" type="ORF">AVEN_66839_1</name>
</gene>
<accession>A0A4Y2DNY0</accession>
<evidence type="ECO:0000256" key="1">
    <source>
        <dbReference type="SAM" id="MobiDB-lite"/>
    </source>
</evidence>
<feature type="compositionally biased region" description="Polar residues" evidence="1">
    <location>
        <begin position="60"/>
        <end position="70"/>
    </location>
</feature>
<feature type="region of interest" description="Disordered" evidence="1">
    <location>
        <begin position="60"/>
        <end position="85"/>
    </location>
</feature>
<dbReference type="EMBL" id="BGPR01000404">
    <property type="protein sequence ID" value="GBM18481.1"/>
    <property type="molecule type" value="Genomic_DNA"/>
</dbReference>
<evidence type="ECO:0000313" key="2">
    <source>
        <dbReference type="EMBL" id="GBM18481.1"/>
    </source>
</evidence>
<keyword evidence="3" id="KW-1185">Reference proteome</keyword>
<organism evidence="2 3">
    <name type="scientific">Araneus ventricosus</name>
    <name type="common">Orbweaver spider</name>
    <name type="synonym">Epeira ventricosa</name>
    <dbReference type="NCBI Taxonomy" id="182803"/>
    <lineage>
        <taxon>Eukaryota</taxon>
        <taxon>Metazoa</taxon>
        <taxon>Ecdysozoa</taxon>
        <taxon>Arthropoda</taxon>
        <taxon>Chelicerata</taxon>
        <taxon>Arachnida</taxon>
        <taxon>Araneae</taxon>
        <taxon>Araneomorphae</taxon>
        <taxon>Entelegynae</taxon>
        <taxon>Araneoidea</taxon>
        <taxon>Araneidae</taxon>
        <taxon>Araneus</taxon>
    </lineage>
</organism>
<comment type="caution">
    <text evidence="2">The sequence shown here is derived from an EMBL/GenBank/DDBJ whole genome shotgun (WGS) entry which is preliminary data.</text>
</comment>
<proteinExistence type="predicted"/>
<sequence length="98" mass="10649">MSWPNLESLEDCRRWNSNSRAVPTARASLKKRSARVNGCTDAVTIPLFFHVRAIYRHSAGSDSALTSPRATSGLPISDDGTTNASISKPFISLEEVVT</sequence>
<protein>
    <submittedName>
        <fullName evidence="2">Uncharacterized protein</fullName>
    </submittedName>
</protein>
<dbReference type="Proteomes" id="UP000499080">
    <property type="component" value="Unassembled WGS sequence"/>
</dbReference>
<name>A0A4Y2DNY0_ARAVE</name>
<evidence type="ECO:0000313" key="3">
    <source>
        <dbReference type="Proteomes" id="UP000499080"/>
    </source>
</evidence>
<reference evidence="2 3" key="1">
    <citation type="journal article" date="2019" name="Sci. Rep.">
        <title>Orb-weaving spider Araneus ventricosus genome elucidates the spidroin gene catalogue.</title>
        <authorList>
            <person name="Kono N."/>
            <person name="Nakamura H."/>
            <person name="Ohtoshi R."/>
            <person name="Moran D.A.P."/>
            <person name="Shinohara A."/>
            <person name="Yoshida Y."/>
            <person name="Fujiwara M."/>
            <person name="Mori M."/>
            <person name="Tomita M."/>
            <person name="Arakawa K."/>
        </authorList>
    </citation>
    <scope>NUCLEOTIDE SEQUENCE [LARGE SCALE GENOMIC DNA]</scope>
</reference>
<dbReference type="AlphaFoldDB" id="A0A4Y2DNY0"/>